<dbReference type="GO" id="GO:0030246">
    <property type="term" value="F:carbohydrate binding"/>
    <property type="evidence" value="ECO:0007669"/>
    <property type="project" value="UniProtKB-KW"/>
</dbReference>
<dbReference type="SMART" id="SM00034">
    <property type="entry name" value="CLECT"/>
    <property type="match status" value="1"/>
</dbReference>
<dbReference type="Proteomes" id="UP000765507">
    <property type="component" value="Unassembled WGS sequence"/>
</dbReference>
<organism evidence="4 5">
    <name type="scientific">Chelydra serpentina</name>
    <name type="common">Snapping turtle</name>
    <name type="synonym">Testudo serpentina</name>
    <dbReference type="NCBI Taxonomy" id="8475"/>
    <lineage>
        <taxon>Eukaryota</taxon>
        <taxon>Metazoa</taxon>
        <taxon>Chordata</taxon>
        <taxon>Craniata</taxon>
        <taxon>Vertebrata</taxon>
        <taxon>Euteleostomi</taxon>
        <taxon>Archelosauria</taxon>
        <taxon>Testudinata</taxon>
        <taxon>Testudines</taxon>
        <taxon>Cryptodira</taxon>
        <taxon>Durocryptodira</taxon>
        <taxon>Americhelydia</taxon>
        <taxon>Chelydroidea</taxon>
        <taxon>Chelydridae</taxon>
        <taxon>Chelydra</taxon>
    </lineage>
</organism>
<feature type="non-terminal residue" evidence="4">
    <location>
        <position position="1"/>
    </location>
</feature>
<dbReference type="PROSITE" id="PS50041">
    <property type="entry name" value="C_TYPE_LECTIN_2"/>
    <property type="match status" value="1"/>
</dbReference>
<dbReference type="Gene3D" id="3.10.100.10">
    <property type="entry name" value="Mannose-Binding Protein A, subunit A"/>
    <property type="match status" value="1"/>
</dbReference>
<dbReference type="InterPro" id="IPR016187">
    <property type="entry name" value="CTDL_fold"/>
</dbReference>
<name>A0A8T1S219_CHESE</name>
<proteinExistence type="predicted"/>
<keyword evidence="5" id="KW-1185">Reference proteome</keyword>
<dbReference type="CDD" id="cd03590">
    <property type="entry name" value="CLECT_DC-SIGN_like"/>
    <property type="match status" value="1"/>
</dbReference>
<dbReference type="InterPro" id="IPR050111">
    <property type="entry name" value="C-type_lectin/snaclec_domain"/>
</dbReference>
<evidence type="ECO:0000259" key="3">
    <source>
        <dbReference type="PROSITE" id="PS50041"/>
    </source>
</evidence>
<feature type="domain" description="C-type lectin" evidence="3">
    <location>
        <begin position="114"/>
        <end position="237"/>
    </location>
</feature>
<keyword evidence="2" id="KW-0472">Membrane</keyword>
<dbReference type="SUPFAM" id="SSF56436">
    <property type="entry name" value="C-type lectin-like"/>
    <property type="match status" value="1"/>
</dbReference>
<feature type="transmembrane region" description="Helical" evidence="2">
    <location>
        <begin position="12"/>
        <end position="33"/>
    </location>
</feature>
<gene>
    <name evidence="4" type="ORF">G0U57_001069</name>
</gene>
<sequence length="243" mass="27641">CWNQENRGYWASWALLQFYLWEGCVIPILTLCISAPTEERKLFPWLSLWVILVCALVLKACVISGCMVTFLTGNPSCEMHKALPQGSTEWHCVVGRDEGKGRVWTCCPLGWEPFQASCYYFSKDIMNWDNSERNCTGMGSHLVVINTGTEQDFISNYVKRTVIGVIVENYYIGLAQQGKGQWHWVDLTPYNKTAVFWIPGEPNNLSVEKCVAVDTSQKENRNWNNFPCIVPAHRICETAATNI</sequence>
<evidence type="ECO:0000313" key="5">
    <source>
        <dbReference type="Proteomes" id="UP000765507"/>
    </source>
</evidence>
<reference evidence="4 5" key="1">
    <citation type="journal article" date="2020" name="G3 (Bethesda)">
        <title>Draft Genome of the Common Snapping Turtle, Chelydra serpentina, a Model for Phenotypic Plasticity in Reptiles.</title>
        <authorList>
            <person name="Das D."/>
            <person name="Singh S.K."/>
            <person name="Bierstedt J."/>
            <person name="Erickson A."/>
            <person name="Galli G.L.J."/>
            <person name="Crossley D.A. 2nd"/>
            <person name="Rhen T."/>
        </authorList>
    </citation>
    <scope>NUCLEOTIDE SEQUENCE [LARGE SCALE GENOMIC DNA]</scope>
    <source>
        <strain evidence="4">KW</strain>
    </source>
</reference>
<dbReference type="OrthoDB" id="6337382at2759"/>
<evidence type="ECO:0000256" key="1">
    <source>
        <dbReference type="ARBA" id="ARBA00022734"/>
    </source>
</evidence>
<keyword evidence="2" id="KW-1133">Transmembrane helix</keyword>
<keyword evidence="2" id="KW-0812">Transmembrane</keyword>
<dbReference type="InterPro" id="IPR016186">
    <property type="entry name" value="C-type_lectin-like/link_sf"/>
</dbReference>
<dbReference type="PANTHER" id="PTHR22803">
    <property type="entry name" value="MANNOSE, PHOSPHOLIPASE, LECTIN RECEPTOR RELATED"/>
    <property type="match status" value="1"/>
</dbReference>
<dbReference type="InterPro" id="IPR001304">
    <property type="entry name" value="C-type_lectin-like"/>
</dbReference>
<keyword evidence="1" id="KW-0430">Lectin</keyword>
<feature type="transmembrane region" description="Helical" evidence="2">
    <location>
        <begin position="45"/>
        <end position="71"/>
    </location>
</feature>
<dbReference type="AlphaFoldDB" id="A0A8T1S219"/>
<comment type="caution">
    <text evidence="4">The sequence shown here is derived from an EMBL/GenBank/DDBJ whole genome shotgun (WGS) entry which is preliminary data.</text>
</comment>
<protein>
    <submittedName>
        <fullName evidence="4">C-type lectin domain family 4 member E-like</fullName>
    </submittedName>
</protein>
<dbReference type="InterPro" id="IPR033989">
    <property type="entry name" value="CD209-like_CTLD"/>
</dbReference>
<dbReference type="EMBL" id="JAHGAV010001150">
    <property type="protein sequence ID" value="KAG6922767.1"/>
    <property type="molecule type" value="Genomic_DNA"/>
</dbReference>
<dbReference type="Pfam" id="PF00059">
    <property type="entry name" value="Lectin_C"/>
    <property type="match status" value="1"/>
</dbReference>
<evidence type="ECO:0000256" key="2">
    <source>
        <dbReference type="SAM" id="Phobius"/>
    </source>
</evidence>
<accession>A0A8T1S219</accession>
<evidence type="ECO:0000313" key="4">
    <source>
        <dbReference type="EMBL" id="KAG6922767.1"/>
    </source>
</evidence>